<dbReference type="SUPFAM" id="SSF74924">
    <property type="entry name" value="Cap-Gly domain"/>
    <property type="match status" value="1"/>
</dbReference>
<evidence type="ECO:0000313" key="3">
    <source>
        <dbReference type="EMBL" id="KAF4112866.1"/>
    </source>
</evidence>
<feature type="compositionally biased region" description="Basic and acidic residues" evidence="1">
    <location>
        <begin position="634"/>
        <end position="647"/>
    </location>
</feature>
<accession>A0A7J6D0Y4</accession>
<dbReference type="PANTHER" id="PTHR13958">
    <property type="entry name" value="CENTROSOME-ASSOCIATED PROTEIN 350"/>
    <property type="match status" value="1"/>
</dbReference>
<dbReference type="Pfam" id="PF01302">
    <property type="entry name" value="CAP_GLY"/>
    <property type="match status" value="1"/>
</dbReference>
<feature type="compositionally biased region" description="Acidic residues" evidence="1">
    <location>
        <begin position="1228"/>
        <end position="1238"/>
    </location>
</feature>
<feature type="region of interest" description="Disordered" evidence="1">
    <location>
        <begin position="608"/>
        <end position="649"/>
    </location>
</feature>
<evidence type="ECO:0000259" key="2">
    <source>
        <dbReference type="PROSITE" id="PS50245"/>
    </source>
</evidence>
<name>A0A7J6D0Y4_9TELE</name>
<feature type="compositionally biased region" description="Basic and acidic residues" evidence="1">
    <location>
        <begin position="8"/>
        <end position="24"/>
    </location>
</feature>
<reference evidence="3 4" key="1">
    <citation type="submission" date="2020-04" db="EMBL/GenBank/DDBJ databases">
        <title>Chromosome-level genome assembly of a cyprinid fish Onychostoma macrolepis by integration of Nanopore Sequencing, Bionano and Hi-C technology.</title>
        <authorList>
            <person name="Wang D."/>
        </authorList>
    </citation>
    <scope>NUCLEOTIDE SEQUENCE [LARGE SCALE GENOMIC DNA]</scope>
    <source>
        <strain evidence="3">SWU-2019</strain>
        <tissue evidence="3">Muscle</tissue>
    </source>
</reference>
<organism evidence="3 4">
    <name type="scientific">Onychostoma macrolepis</name>
    <dbReference type="NCBI Taxonomy" id="369639"/>
    <lineage>
        <taxon>Eukaryota</taxon>
        <taxon>Metazoa</taxon>
        <taxon>Chordata</taxon>
        <taxon>Craniata</taxon>
        <taxon>Vertebrata</taxon>
        <taxon>Euteleostomi</taxon>
        <taxon>Actinopterygii</taxon>
        <taxon>Neopterygii</taxon>
        <taxon>Teleostei</taxon>
        <taxon>Ostariophysi</taxon>
        <taxon>Cypriniformes</taxon>
        <taxon>Cyprinidae</taxon>
        <taxon>Acrossocheilinae</taxon>
        <taxon>Onychostoma</taxon>
    </lineage>
</organism>
<feature type="region of interest" description="Disordered" evidence="1">
    <location>
        <begin position="1093"/>
        <end position="1113"/>
    </location>
</feature>
<sequence length="1575" mass="178752">MKIQQQKLRREISTPAPGEKDRQHLTRKICRVSNKEAKASPGTGGVIRLAVRKNTVNADYQRSDLRAEHSTYISAWRNAQGLVKLILNSPCSAVSQAERVSIKDQRDWSNKKASQQLVVLNAQTNSSNQMKKDENSSKKHPSPLRSQAQVLYSPASGKTFISHAASSYPVKAVPLANRNHCSQNSTSEVFAKNCDIAKTTEPLVAGKENESQMKSNRQPRHNIQELREYMHHQAVERRRKVLQMRKEAQREDERKQRNMHEVIKKQRQVLHRAKREQQQEYKNRGSSEEKKRCAHVADTTEEQLSVFPRQNQSVTVAEQVDQGSGTLGEAGSPVSAADAKWAQNALATHRHREEALRKTISALDTHMADEAAWLRITDHKVALRQSQPAGQGICGAKSRETLSDHVSLDTDKETNHRQERVSIKKEIKDEKYGVDMGLCAADCRPQIDQTEKGQEEQSDSSESTDSTSKWSELSELYSQRLLSHLSLAQSQQFLREEELRARQYSALFRLREKALWEKTQAELDWLEHSVNHGTAQDDILAFTELKQKQEEVIHRFQQEQAEIHYWRNMYRSGRHQRRLLLHHQRDILHIKQSAIRLRQALQIQTLPNKNGITKPENTSSYMEEEGVMQPGIKPDTRSTDKAPREEGSLLGKAGLRRLLSSDEVWTLGRKRNQVEFVPAEQDILQVAESNNPPASPSHRYSRQNQASLHLISPERISKTEGGSTSCQRDSVKALKSGPEVNEQDTQKKVQGLYEDTCTLKRERLQHPSEVPMKPVLNIHHFTLNREPHSDSLRAPIVSSLSSDKKDDLRLDPKKSHLKPKEQEDIKTTNVVHGSTTADTTALNVQNNQRLHSVLTLNNNHNICDQDAEGQWKSSLSYSKTDKTNEFPEQKPQACTNETVTDNPLIENLILEAVSVEIRKAEDSPSCDVSLSEIDEKSEAVSFHSEALAWSEEERDCLDEEKIEAAQASSCSLVFAEKYTVVPDDSHPYLNNKQEGRCTPPCYERQATVESTLSEILSPVDEVLSYGSAELPPSVKGGAASGLDSYGCPPPPPPAFEIITWTSEEELPAPPDSVDDLSINSENLPPLPVDFSLKRKESQSLDSNSLREKEVNDDTNGALCEDAEENDCSEYTGSLPEDARNEFSDPLSSFQIGDRVLVCNSRPGVLKYKGLTVFANGFWAGVALDTPNGNHNGTFRGVKYFSCNKSHGVLVRAEDIAHIHREHSSDVETGVDEDPFSDEEQPRAKRDKQQKDTSSADGQRGHQLSQYPPRDETIPTNSTRTRQKEPQEDMSDGARNLSHAFEMPSTRTDFELHHNELHQNRHHEDAKLTEELDKDGVHCAQDNRKRQRIKALHDNHSTDTEVRKGEDGHFMPCVLDQWHQAQPDTPPKIKVPPHEDSIVYRLVDAAVEILCGQANEDTLDLYETPSYLLDDDSRKRYRKVIFQLTSDVLHEIWGDLLRTKQSAQNIDDQSVISALRSSQISVTFLKAAVRKEIQKILNLERSEQQMTEMLQKLCKYWYAKRDRVDFILIQELHNEERPWLDYSADQYTVKMHLTEEIFSLLLDDTILALNRMHFST</sequence>
<protein>
    <recommendedName>
        <fullName evidence="2">CAP-Gly domain-containing protein</fullName>
    </recommendedName>
</protein>
<feature type="region of interest" description="Disordered" evidence="1">
    <location>
        <begin position="388"/>
        <end position="422"/>
    </location>
</feature>
<feature type="compositionally biased region" description="Basic and acidic residues" evidence="1">
    <location>
        <begin position="1239"/>
        <end position="1250"/>
    </location>
</feature>
<dbReference type="InterPro" id="IPR000938">
    <property type="entry name" value="CAP-Gly_domain"/>
</dbReference>
<keyword evidence="4" id="KW-1185">Reference proteome</keyword>
<gene>
    <name evidence="3" type="ORF">G5714_005411</name>
</gene>
<feature type="compositionally biased region" description="Basic residues" evidence="1">
    <location>
        <begin position="265"/>
        <end position="274"/>
    </location>
</feature>
<evidence type="ECO:0000256" key="1">
    <source>
        <dbReference type="SAM" id="MobiDB-lite"/>
    </source>
</evidence>
<dbReference type="InterPro" id="IPR036859">
    <property type="entry name" value="CAP-Gly_dom_sf"/>
</dbReference>
<evidence type="ECO:0000313" key="4">
    <source>
        <dbReference type="Proteomes" id="UP000579812"/>
    </source>
</evidence>
<feature type="region of interest" description="Disordered" evidence="1">
    <location>
        <begin position="1220"/>
        <end position="1294"/>
    </location>
</feature>
<feature type="compositionally biased region" description="Basic and acidic residues" evidence="1">
    <location>
        <begin position="1093"/>
        <end position="1111"/>
    </location>
</feature>
<proteinExistence type="predicted"/>
<dbReference type="Gene3D" id="2.30.30.190">
    <property type="entry name" value="CAP Gly-rich-like domain"/>
    <property type="match status" value="1"/>
</dbReference>
<feature type="region of interest" description="Disordered" evidence="1">
    <location>
        <begin position="448"/>
        <end position="469"/>
    </location>
</feature>
<dbReference type="InterPro" id="IPR028750">
    <property type="entry name" value="CEP350/CC187"/>
</dbReference>
<feature type="compositionally biased region" description="Basic and acidic residues" evidence="1">
    <location>
        <begin position="246"/>
        <end position="264"/>
    </location>
</feature>
<feature type="compositionally biased region" description="Basic and acidic residues" evidence="1">
    <location>
        <begin position="275"/>
        <end position="291"/>
    </location>
</feature>
<feature type="region of interest" description="Disordered" evidence="1">
    <location>
        <begin position="1"/>
        <end position="24"/>
    </location>
</feature>
<comment type="caution">
    <text evidence="3">The sequence shown here is derived from an EMBL/GenBank/DDBJ whole genome shotgun (WGS) entry which is preliminary data.</text>
</comment>
<dbReference type="PROSITE" id="PS50245">
    <property type="entry name" value="CAP_GLY_2"/>
    <property type="match status" value="1"/>
</dbReference>
<dbReference type="GO" id="GO:0005813">
    <property type="term" value="C:centrosome"/>
    <property type="evidence" value="ECO:0007669"/>
    <property type="project" value="InterPro"/>
</dbReference>
<feature type="compositionally biased region" description="Basic and acidic residues" evidence="1">
    <location>
        <begin position="802"/>
        <end position="823"/>
    </location>
</feature>
<dbReference type="EMBL" id="JAAMOB010000005">
    <property type="protein sequence ID" value="KAF4112866.1"/>
    <property type="molecule type" value="Genomic_DNA"/>
</dbReference>
<feature type="domain" description="CAP-Gly" evidence="2">
    <location>
        <begin position="1169"/>
        <end position="1211"/>
    </location>
</feature>
<dbReference type="Proteomes" id="UP000579812">
    <property type="component" value="Unassembled WGS sequence"/>
</dbReference>
<dbReference type="PANTHER" id="PTHR13958:SF3">
    <property type="entry name" value="CAP-GLY DOMAIN-CONTAINING PROTEIN-RELATED"/>
    <property type="match status" value="1"/>
</dbReference>
<feature type="compositionally biased region" description="Polar residues" evidence="1">
    <location>
        <begin position="1251"/>
        <end position="1265"/>
    </location>
</feature>
<dbReference type="SMART" id="SM01052">
    <property type="entry name" value="CAP_GLY"/>
    <property type="match status" value="1"/>
</dbReference>
<dbReference type="GO" id="GO:0034453">
    <property type="term" value="P:microtubule anchoring"/>
    <property type="evidence" value="ECO:0007669"/>
    <property type="project" value="InterPro"/>
</dbReference>
<dbReference type="PROSITE" id="PS00845">
    <property type="entry name" value="CAP_GLY_1"/>
    <property type="match status" value="1"/>
</dbReference>
<feature type="compositionally biased region" description="Basic and acidic residues" evidence="1">
    <location>
        <begin position="397"/>
        <end position="422"/>
    </location>
</feature>
<feature type="compositionally biased region" description="Polar residues" evidence="1">
    <location>
        <begin position="608"/>
        <end position="621"/>
    </location>
</feature>
<dbReference type="GO" id="GO:0008017">
    <property type="term" value="F:microtubule binding"/>
    <property type="evidence" value="ECO:0007669"/>
    <property type="project" value="InterPro"/>
</dbReference>
<feature type="region of interest" description="Disordered" evidence="1">
    <location>
        <begin position="121"/>
        <end position="146"/>
    </location>
</feature>
<feature type="compositionally biased region" description="Low complexity" evidence="1">
    <location>
        <begin position="460"/>
        <end position="469"/>
    </location>
</feature>
<feature type="region of interest" description="Disordered" evidence="1">
    <location>
        <begin position="246"/>
        <end position="292"/>
    </location>
</feature>
<feature type="region of interest" description="Disordered" evidence="1">
    <location>
        <begin position="798"/>
        <end position="823"/>
    </location>
</feature>